<dbReference type="AlphaFoldDB" id="B3DWK3"/>
<dbReference type="Proteomes" id="UP000009149">
    <property type="component" value="Chromosome"/>
</dbReference>
<evidence type="ECO:0000313" key="2">
    <source>
        <dbReference type="Proteomes" id="UP000009149"/>
    </source>
</evidence>
<name>B3DWK3_METI4</name>
<proteinExistence type="predicted"/>
<reference evidence="1 2" key="1">
    <citation type="journal article" date="2008" name="Biol. Direct">
        <title>Complete genome sequence of the extremely acidophilic methanotroph isolate V4, Methylacidiphilum infernorum, a representative of the bacterial phylum Verrucomicrobia.</title>
        <authorList>
            <person name="Hou S."/>
            <person name="Makarova K.S."/>
            <person name="Saw J.H."/>
            <person name="Senin P."/>
            <person name="Ly B.V."/>
            <person name="Zhou Z."/>
            <person name="Ren Y."/>
            <person name="Wang J."/>
            <person name="Galperin M.Y."/>
            <person name="Omelchenko M.V."/>
            <person name="Wolf Y.I."/>
            <person name="Yutin N."/>
            <person name="Koonin E.V."/>
            <person name="Stott M.B."/>
            <person name="Mountain B.W."/>
            <person name="Crowe M.A."/>
            <person name="Smirnova A.V."/>
            <person name="Dunfield P.F."/>
            <person name="Feng L."/>
            <person name="Wang L."/>
            <person name="Alam M."/>
        </authorList>
    </citation>
    <scope>NUCLEOTIDE SEQUENCE [LARGE SCALE GENOMIC DNA]</scope>
    <source>
        <strain evidence="2">Isolate V4</strain>
    </source>
</reference>
<gene>
    <name evidence="1" type="ordered locus">Minf_0038</name>
</gene>
<dbReference type="KEGG" id="min:Minf_0038"/>
<dbReference type="HOGENOM" id="CLU_3154725_0_0_0"/>
<dbReference type="EMBL" id="CP000975">
    <property type="protein sequence ID" value="ACD82098.1"/>
    <property type="molecule type" value="Genomic_DNA"/>
</dbReference>
<organism evidence="1 2">
    <name type="scientific">Methylacidiphilum infernorum (isolate V4)</name>
    <name type="common">Methylokorus infernorum (strain V4)</name>
    <dbReference type="NCBI Taxonomy" id="481448"/>
    <lineage>
        <taxon>Bacteria</taxon>
        <taxon>Pseudomonadati</taxon>
        <taxon>Verrucomicrobiota</taxon>
        <taxon>Methylacidiphilae</taxon>
        <taxon>Methylacidiphilales</taxon>
        <taxon>Methylacidiphilaceae</taxon>
        <taxon>Methylacidiphilum (ex Ratnadevi et al. 2023)</taxon>
    </lineage>
</organism>
<sequence>MDDLVYLICCHICFNDPIKLRIKKEDFSLSFILFSKDFFVCLSFFCLF</sequence>
<accession>B3DWK3</accession>
<dbReference type="STRING" id="481448.Minf_0038"/>
<protein>
    <submittedName>
        <fullName evidence="1">Uncharacterized protein</fullName>
    </submittedName>
</protein>
<evidence type="ECO:0000313" key="1">
    <source>
        <dbReference type="EMBL" id="ACD82098.1"/>
    </source>
</evidence>